<keyword evidence="5" id="KW-1185">Reference proteome</keyword>
<feature type="domain" description="Sugar fermentation stimulation protein C-terminal" evidence="2">
    <location>
        <begin position="84"/>
        <end position="224"/>
    </location>
</feature>
<reference evidence="4 5" key="1">
    <citation type="journal article" date="2011" name="Front. Microbiol.">
        <title>Genomic signatures of strain selection and enhancement in Bacillus atrophaeus var. globigii, a historical biowarfare simulant.</title>
        <authorList>
            <person name="Gibbons H.S."/>
            <person name="Broomall S.M."/>
            <person name="McNew L.A."/>
            <person name="Daligault H."/>
            <person name="Chapman C."/>
            <person name="Bruce D."/>
            <person name="Karavis M."/>
            <person name="Krepps M."/>
            <person name="McGregor P.A."/>
            <person name="Hong C."/>
            <person name="Park K.H."/>
            <person name="Akmal A."/>
            <person name="Feldman A."/>
            <person name="Lin J.S."/>
            <person name="Chang W.E."/>
            <person name="Higgs B.W."/>
            <person name="Demirev P."/>
            <person name="Lindquist J."/>
            <person name="Liem A."/>
            <person name="Fochler E."/>
            <person name="Read T.D."/>
            <person name="Tapia R."/>
            <person name="Johnson S."/>
            <person name="Bishop-Lilly K.A."/>
            <person name="Detter C."/>
            <person name="Han C."/>
            <person name="Sozhamannan S."/>
            <person name="Rosenzweig C.N."/>
            <person name="Skowronski E.W."/>
        </authorList>
    </citation>
    <scope>NUCLEOTIDE SEQUENCE [LARGE SCALE GENOMIC DNA]</scope>
    <source>
        <strain evidence="4 5">AIT1</strain>
    </source>
</reference>
<name>A0A432X1D1_9GAMM</name>
<dbReference type="Gene3D" id="2.40.50.580">
    <property type="match status" value="1"/>
</dbReference>
<dbReference type="Pfam" id="PF17746">
    <property type="entry name" value="SfsA_N"/>
    <property type="match status" value="1"/>
</dbReference>
<gene>
    <name evidence="1" type="primary">sfsA</name>
    <name evidence="4" type="ORF">CWE15_07820</name>
</gene>
<sequence length="233" mass="26091">MQFEPSLSSATLIRRYKRFLADVTLPCGETVTIHCPNTGAMTGCAEPGSTVWFSTSDNPKRKYSRTWELTHTQQDHWICVNTHRANKLVEQAILQHSPAAFEGYTDVQREVRYGEKSRIDLVLKAANKPNCYVEVKSVTLLGEEQQGYFPDATSDRAARQLEELTSLCQSSSELRAFVVYAVLHSGVTKVNAAKHIDPKYTIALENAKSAGLQVLEAHFTVNAEAITFSHWRT</sequence>
<evidence type="ECO:0000313" key="5">
    <source>
        <dbReference type="Proteomes" id="UP000286976"/>
    </source>
</evidence>
<evidence type="ECO:0000259" key="3">
    <source>
        <dbReference type="Pfam" id="PF17746"/>
    </source>
</evidence>
<dbReference type="RefSeq" id="WP_126757528.1">
    <property type="nucleotide sequence ID" value="NZ_PIPQ01000004.1"/>
</dbReference>
<evidence type="ECO:0000313" key="4">
    <source>
        <dbReference type="EMBL" id="RUO40045.1"/>
    </source>
</evidence>
<dbReference type="InterPro" id="IPR040452">
    <property type="entry name" value="SfsA_C"/>
</dbReference>
<dbReference type="InterPro" id="IPR041465">
    <property type="entry name" value="SfsA_N"/>
</dbReference>
<dbReference type="Pfam" id="PF03749">
    <property type="entry name" value="SfsA"/>
    <property type="match status" value="1"/>
</dbReference>
<dbReference type="PANTHER" id="PTHR30545:SF2">
    <property type="entry name" value="SUGAR FERMENTATION STIMULATION PROTEIN A"/>
    <property type="match status" value="1"/>
</dbReference>
<dbReference type="CDD" id="cd22359">
    <property type="entry name" value="SfsA-like_bacterial"/>
    <property type="match status" value="1"/>
</dbReference>
<dbReference type="NCBIfam" id="TIGR00230">
    <property type="entry name" value="sfsA"/>
    <property type="match status" value="1"/>
</dbReference>
<comment type="caution">
    <text evidence="4">The sequence shown here is derived from an EMBL/GenBank/DDBJ whole genome shotgun (WGS) entry which is preliminary data.</text>
</comment>
<organism evidence="4 5">
    <name type="scientific">Aliidiomarina taiwanensis</name>
    <dbReference type="NCBI Taxonomy" id="946228"/>
    <lineage>
        <taxon>Bacteria</taxon>
        <taxon>Pseudomonadati</taxon>
        <taxon>Pseudomonadota</taxon>
        <taxon>Gammaproteobacteria</taxon>
        <taxon>Alteromonadales</taxon>
        <taxon>Idiomarinaceae</taxon>
        <taxon>Aliidiomarina</taxon>
    </lineage>
</organism>
<feature type="domain" description="SfsA N-terminal OB" evidence="3">
    <location>
        <begin position="13"/>
        <end position="80"/>
    </location>
</feature>
<dbReference type="InterPro" id="IPR005224">
    <property type="entry name" value="SfsA"/>
</dbReference>
<proteinExistence type="inferred from homology"/>
<accession>A0A432X1D1</accession>
<dbReference type="GO" id="GO:0003677">
    <property type="term" value="F:DNA binding"/>
    <property type="evidence" value="ECO:0007669"/>
    <property type="project" value="InterPro"/>
</dbReference>
<dbReference type="AlphaFoldDB" id="A0A432X1D1"/>
<dbReference type="OrthoDB" id="9802365at2"/>
<evidence type="ECO:0000259" key="2">
    <source>
        <dbReference type="Pfam" id="PF03749"/>
    </source>
</evidence>
<dbReference type="PANTHER" id="PTHR30545">
    <property type="entry name" value="SUGAR FERMENTATION STIMULATION PROTEIN A"/>
    <property type="match status" value="1"/>
</dbReference>
<dbReference type="Gene3D" id="3.40.1350.60">
    <property type="match status" value="1"/>
</dbReference>
<dbReference type="HAMAP" id="MF_00095">
    <property type="entry name" value="SfsA"/>
    <property type="match status" value="1"/>
</dbReference>
<comment type="similarity">
    <text evidence="1">Belongs to the SfsA family.</text>
</comment>
<protein>
    <recommendedName>
        <fullName evidence="1">Sugar fermentation stimulation protein homolog</fullName>
    </recommendedName>
</protein>
<dbReference type="Proteomes" id="UP000286976">
    <property type="component" value="Unassembled WGS sequence"/>
</dbReference>
<dbReference type="FunFam" id="2.40.50.580:FF:000001">
    <property type="entry name" value="Sugar fermentation stimulation protein A"/>
    <property type="match status" value="1"/>
</dbReference>
<dbReference type="EMBL" id="PIPQ01000004">
    <property type="protein sequence ID" value="RUO40045.1"/>
    <property type="molecule type" value="Genomic_DNA"/>
</dbReference>
<evidence type="ECO:0000256" key="1">
    <source>
        <dbReference type="HAMAP-Rule" id="MF_00095"/>
    </source>
</evidence>